<dbReference type="InParanoid" id="A0A316W0H6"/>
<proteinExistence type="predicted"/>
<evidence type="ECO:0000313" key="2">
    <source>
        <dbReference type="EMBL" id="PWN42213.1"/>
    </source>
</evidence>
<dbReference type="GeneID" id="37035896"/>
<gene>
    <name evidence="2" type="ORF">IE81DRAFT_323695</name>
</gene>
<dbReference type="EMBL" id="KZ819382">
    <property type="protein sequence ID" value="PWN42213.1"/>
    <property type="molecule type" value="Genomic_DNA"/>
</dbReference>
<protein>
    <submittedName>
        <fullName evidence="2">Uncharacterized protein</fullName>
    </submittedName>
</protein>
<feature type="compositionally biased region" description="Basic and acidic residues" evidence="1">
    <location>
        <begin position="72"/>
        <end position="84"/>
    </location>
</feature>
<dbReference type="Proteomes" id="UP000245783">
    <property type="component" value="Unassembled WGS sequence"/>
</dbReference>
<feature type="region of interest" description="Disordered" evidence="1">
    <location>
        <begin position="57"/>
        <end position="84"/>
    </location>
</feature>
<evidence type="ECO:0000313" key="3">
    <source>
        <dbReference type="Proteomes" id="UP000245783"/>
    </source>
</evidence>
<reference evidence="2 3" key="1">
    <citation type="journal article" date="2018" name="Mol. Biol. Evol.">
        <title>Broad Genomic Sampling Reveals a Smut Pathogenic Ancestry of the Fungal Clade Ustilaginomycotina.</title>
        <authorList>
            <person name="Kijpornyongpan T."/>
            <person name="Mondo S.J."/>
            <person name="Barry K."/>
            <person name="Sandor L."/>
            <person name="Lee J."/>
            <person name="Lipzen A."/>
            <person name="Pangilinan J."/>
            <person name="LaButti K."/>
            <person name="Hainaut M."/>
            <person name="Henrissat B."/>
            <person name="Grigoriev I.V."/>
            <person name="Spatafora J.W."/>
            <person name="Aime M.C."/>
        </authorList>
    </citation>
    <scope>NUCLEOTIDE SEQUENCE [LARGE SCALE GENOMIC DNA]</scope>
    <source>
        <strain evidence="2 3">MCA 4658</strain>
    </source>
</reference>
<dbReference type="RefSeq" id="XP_025369373.1">
    <property type="nucleotide sequence ID" value="XM_025514026.1"/>
</dbReference>
<organism evidence="2 3">
    <name type="scientific">Ceraceosorus guamensis</name>
    <dbReference type="NCBI Taxonomy" id="1522189"/>
    <lineage>
        <taxon>Eukaryota</taxon>
        <taxon>Fungi</taxon>
        <taxon>Dikarya</taxon>
        <taxon>Basidiomycota</taxon>
        <taxon>Ustilaginomycotina</taxon>
        <taxon>Exobasidiomycetes</taxon>
        <taxon>Ceraceosorales</taxon>
        <taxon>Ceraceosoraceae</taxon>
        <taxon>Ceraceosorus</taxon>
    </lineage>
</organism>
<name>A0A316W0H6_9BASI</name>
<evidence type="ECO:0000256" key="1">
    <source>
        <dbReference type="SAM" id="MobiDB-lite"/>
    </source>
</evidence>
<keyword evidence="3" id="KW-1185">Reference proteome</keyword>
<sequence>MGVVGVKAAAVVVVNAPAPPATGELVIKALEGEGERKFKFSVATSVEGVVTDVERHLPGRHRPTRANMGCCGEHEGVDRTRRSVEPLTRRACGASITKMLSF</sequence>
<accession>A0A316W0H6</accession>
<dbReference type="AlphaFoldDB" id="A0A316W0H6"/>